<dbReference type="Proteomes" id="UP000612362">
    <property type="component" value="Unassembled WGS sequence"/>
</dbReference>
<dbReference type="PANTHER" id="PTHR33434:SF2">
    <property type="entry name" value="FATTY ACID-BINDING PROTEIN TM_1468"/>
    <property type="match status" value="1"/>
</dbReference>
<dbReference type="SUPFAM" id="SSF82549">
    <property type="entry name" value="DAK1/DegV-like"/>
    <property type="match status" value="1"/>
</dbReference>
<dbReference type="EMBL" id="BNJF01000001">
    <property type="protein sequence ID" value="GHO43635.1"/>
    <property type="molecule type" value="Genomic_DNA"/>
</dbReference>
<dbReference type="PROSITE" id="PS51482">
    <property type="entry name" value="DEGV"/>
    <property type="match status" value="1"/>
</dbReference>
<organism evidence="2 3">
    <name type="scientific">Ktedonospora formicarum</name>
    <dbReference type="NCBI Taxonomy" id="2778364"/>
    <lineage>
        <taxon>Bacteria</taxon>
        <taxon>Bacillati</taxon>
        <taxon>Chloroflexota</taxon>
        <taxon>Ktedonobacteria</taxon>
        <taxon>Ktedonobacterales</taxon>
        <taxon>Ktedonobacteraceae</taxon>
        <taxon>Ktedonospora</taxon>
    </lineage>
</organism>
<dbReference type="GO" id="GO:0008289">
    <property type="term" value="F:lipid binding"/>
    <property type="evidence" value="ECO:0007669"/>
    <property type="project" value="UniProtKB-KW"/>
</dbReference>
<dbReference type="AlphaFoldDB" id="A0A8J3HYU6"/>
<accession>A0A8J3HYU6</accession>
<dbReference type="Pfam" id="PF02645">
    <property type="entry name" value="DegV"/>
    <property type="match status" value="1"/>
</dbReference>
<dbReference type="Gene3D" id="3.40.50.10170">
    <property type="match status" value="1"/>
</dbReference>
<proteinExistence type="predicted"/>
<gene>
    <name evidence="2" type="ORF">KSX_17980</name>
</gene>
<evidence type="ECO:0008006" key="4">
    <source>
        <dbReference type="Google" id="ProtNLM"/>
    </source>
</evidence>
<comment type="caution">
    <text evidence="2">The sequence shown here is derived from an EMBL/GenBank/DDBJ whole genome shotgun (WGS) entry which is preliminary data.</text>
</comment>
<evidence type="ECO:0000256" key="1">
    <source>
        <dbReference type="ARBA" id="ARBA00023121"/>
    </source>
</evidence>
<protein>
    <recommendedName>
        <fullName evidence="4">DegV family protein</fullName>
    </recommendedName>
</protein>
<reference evidence="2" key="1">
    <citation type="submission" date="2020-10" db="EMBL/GenBank/DDBJ databases">
        <title>Taxonomic study of unclassified bacteria belonging to the class Ktedonobacteria.</title>
        <authorList>
            <person name="Yabe S."/>
            <person name="Wang C.M."/>
            <person name="Zheng Y."/>
            <person name="Sakai Y."/>
            <person name="Cavaletti L."/>
            <person name="Monciardini P."/>
            <person name="Donadio S."/>
        </authorList>
    </citation>
    <scope>NUCLEOTIDE SEQUENCE</scope>
    <source>
        <strain evidence="2">SOSP1-1</strain>
    </source>
</reference>
<dbReference type="NCBIfam" id="TIGR00762">
    <property type="entry name" value="DegV"/>
    <property type="match status" value="1"/>
</dbReference>
<dbReference type="PANTHER" id="PTHR33434">
    <property type="entry name" value="DEGV DOMAIN-CONTAINING PROTEIN DR_1986-RELATED"/>
    <property type="match status" value="1"/>
</dbReference>
<sequence>MTVRIVTDSTSDLPLEQAKALGIEIVPLTVTFGDEAYLDNVEMDNAAFYQKLQESKELPRTSQPAPAKFQETYTRLIDEGASGILSVHLASKLSGTYQSARTAYDTLPADAQKTPIEIIDSTSISAGLGYPIIKAAEESRQGLSLEEIKANLLDRLERSRIFAVLDTLEYVRRGGV</sequence>
<evidence type="ECO:0000313" key="3">
    <source>
        <dbReference type="Proteomes" id="UP000612362"/>
    </source>
</evidence>
<dbReference type="InterPro" id="IPR050270">
    <property type="entry name" value="DegV_domain_contain"/>
</dbReference>
<keyword evidence="1" id="KW-0446">Lipid-binding</keyword>
<evidence type="ECO:0000313" key="2">
    <source>
        <dbReference type="EMBL" id="GHO43635.1"/>
    </source>
</evidence>
<keyword evidence="3" id="KW-1185">Reference proteome</keyword>
<name>A0A8J3HYU6_9CHLR</name>
<dbReference type="InterPro" id="IPR003797">
    <property type="entry name" value="DegV"/>
</dbReference>